<reference evidence="2 3" key="1">
    <citation type="submission" date="2019-07" db="EMBL/GenBank/DDBJ databases">
        <title>Whole genome shotgun sequence of Lactobacillus spicheri NBRC 107155.</title>
        <authorList>
            <person name="Hosoyama A."/>
            <person name="Uohara A."/>
            <person name="Ohji S."/>
            <person name="Ichikawa N."/>
        </authorList>
    </citation>
    <scope>NUCLEOTIDE SEQUENCE [LARGE SCALE GENOMIC DNA]</scope>
    <source>
        <strain evidence="2 3">NBRC 107155</strain>
    </source>
</reference>
<comment type="caution">
    <text evidence="2">The sequence shown here is derived from an EMBL/GenBank/DDBJ whole genome shotgun (WGS) entry which is preliminary data.</text>
</comment>
<name>A0ABQ0WNJ0_9LACO</name>
<accession>A0ABQ0WNJ0</accession>
<dbReference type="EMBL" id="BJZI01000011">
    <property type="protein sequence ID" value="GEO66631.1"/>
    <property type="molecule type" value="Genomic_DNA"/>
</dbReference>
<dbReference type="Proteomes" id="UP000321691">
    <property type="component" value="Unassembled WGS sequence"/>
</dbReference>
<gene>
    <name evidence="2" type="ORF">LSP04_10500</name>
</gene>
<organism evidence="2 3">
    <name type="scientific">Levilactobacillus spicheri</name>
    <dbReference type="NCBI Taxonomy" id="216463"/>
    <lineage>
        <taxon>Bacteria</taxon>
        <taxon>Bacillati</taxon>
        <taxon>Bacillota</taxon>
        <taxon>Bacilli</taxon>
        <taxon>Lactobacillales</taxon>
        <taxon>Lactobacillaceae</taxon>
        <taxon>Levilactobacillus</taxon>
    </lineage>
</organism>
<evidence type="ECO:0000313" key="3">
    <source>
        <dbReference type="Proteomes" id="UP000321691"/>
    </source>
</evidence>
<evidence type="ECO:0000313" key="2">
    <source>
        <dbReference type="EMBL" id="GEO66631.1"/>
    </source>
</evidence>
<evidence type="ECO:0000256" key="1">
    <source>
        <dbReference type="SAM" id="MobiDB-lite"/>
    </source>
</evidence>
<feature type="region of interest" description="Disordered" evidence="1">
    <location>
        <begin position="1"/>
        <end position="32"/>
    </location>
</feature>
<proteinExistence type="predicted"/>
<protein>
    <submittedName>
        <fullName evidence="2">Uncharacterized protein</fullName>
    </submittedName>
</protein>
<keyword evidence="3" id="KW-1185">Reference proteome</keyword>
<sequence length="58" mass="6140">MSPKITGCAGQKSRSPLTDGRDRGGLFPGEYDFDISSGGEDDDSYWVRVAGNGETIGI</sequence>